<accession>A0A0C9XSV9</accession>
<organism evidence="2 3">
    <name type="scientific">Laccaria amethystina LaAM-08-1</name>
    <dbReference type="NCBI Taxonomy" id="1095629"/>
    <lineage>
        <taxon>Eukaryota</taxon>
        <taxon>Fungi</taxon>
        <taxon>Dikarya</taxon>
        <taxon>Basidiomycota</taxon>
        <taxon>Agaricomycotina</taxon>
        <taxon>Agaricomycetes</taxon>
        <taxon>Agaricomycetidae</taxon>
        <taxon>Agaricales</taxon>
        <taxon>Agaricineae</taxon>
        <taxon>Hydnangiaceae</taxon>
        <taxon>Laccaria</taxon>
    </lineage>
</organism>
<reference evidence="2 3" key="1">
    <citation type="submission" date="2014-04" db="EMBL/GenBank/DDBJ databases">
        <authorList>
            <consortium name="DOE Joint Genome Institute"/>
            <person name="Kuo A."/>
            <person name="Kohler A."/>
            <person name="Nagy L.G."/>
            <person name="Floudas D."/>
            <person name="Copeland A."/>
            <person name="Barry K.W."/>
            <person name="Cichocki N."/>
            <person name="Veneault-Fourrey C."/>
            <person name="LaButti K."/>
            <person name="Lindquist E.A."/>
            <person name="Lipzen A."/>
            <person name="Lundell T."/>
            <person name="Morin E."/>
            <person name="Murat C."/>
            <person name="Sun H."/>
            <person name="Tunlid A."/>
            <person name="Henrissat B."/>
            <person name="Grigoriev I.V."/>
            <person name="Hibbett D.S."/>
            <person name="Martin F."/>
            <person name="Nordberg H.P."/>
            <person name="Cantor M.N."/>
            <person name="Hua S.X."/>
        </authorList>
    </citation>
    <scope>NUCLEOTIDE SEQUENCE [LARGE SCALE GENOMIC DNA]</scope>
    <source>
        <strain evidence="2 3">LaAM-08-1</strain>
    </source>
</reference>
<name>A0A0C9XSV9_9AGAR</name>
<dbReference type="Proteomes" id="UP000054477">
    <property type="component" value="Unassembled WGS sequence"/>
</dbReference>
<dbReference type="EMBL" id="KN838544">
    <property type="protein sequence ID" value="KIK08001.1"/>
    <property type="molecule type" value="Genomic_DNA"/>
</dbReference>
<proteinExistence type="predicted"/>
<sequence length="84" mass="9678">MTFRNLKDDSVTPDGYDRQDTSANLCLAVSTKFQRARGTFQIIGSTFDALGEDWEGFRQSKPWHGHLGPNWSRPFSNLSRERDR</sequence>
<gene>
    <name evidence="2" type="ORF">K443DRAFT_672885</name>
</gene>
<protein>
    <submittedName>
        <fullName evidence="2">Uncharacterized protein</fullName>
    </submittedName>
</protein>
<evidence type="ECO:0000313" key="2">
    <source>
        <dbReference type="EMBL" id="KIK08001.1"/>
    </source>
</evidence>
<dbReference type="HOGENOM" id="CLU_2527837_0_0_1"/>
<dbReference type="AlphaFoldDB" id="A0A0C9XSV9"/>
<evidence type="ECO:0000313" key="3">
    <source>
        <dbReference type="Proteomes" id="UP000054477"/>
    </source>
</evidence>
<feature type="region of interest" description="Disordered" evidence="1">
    <location>
        <begin position="60"/>
        <end position="84"/>
    </location>
</feature>
<keyword evidence="3" id="KW-1185">Reference proteome</keyword>
<evidence type="ECO:0000256" key="1">
    <source>
        <dbReference type="SAM" id="MobiDB-lite"/>
    </source>
</evidence>
<reference evidence="3" key="2">
    <citation type="submission" date="2015-01" db="EMBL/GenBank/DDBJ databases">
        <title>Evolutionary Origins and Diversification of the Mycorrhizal Mutualists.</title>
        <authorList>
            <consortium name="DOE Joint Genome Institute"/>
            <consortium name="Mycorrhizal Genomics Consortium"/>
            <person name="Kohler A."/>
            <person name="Kuo A."/>
            <person name="Nagy L.G."/>
            <person name="Floudas D."/>
            <person name="Copeland A."/>
            <person name="Barry K.W."/>
            <person name="Cichocki N."/>
            <person name="Veneault-Fourrey C."/>
            <person name="LaButti K."/>
            <person name="Lindquist E.A."/>
            <person name="Lipzen A."/>
            <person name="Lundell T."/>
            <person name="Morin E."/>
            <person name="Murat C."/>
            <person name="Riley R."/>
            <person name="Ohm R."/>
            <person name="Sun H."/>
            <person name="Tunlid A."/>
            <person name="Henrissat B."/>
            <person name="Grigoriev I.V."/>
            <person name="Hibbett D.S."/>
            <person name="Martin F."/>
        </authorList>
    </citation>
    <scope>NUCLEOTIDE SEQUENCE [LARGE SCALE GENOMIC DNA]</scope>
    <source>
        <strain evidence="3">LaAM-08-1</strain>
    </source>
</reference>